<dbReference type="OrthoDB" id="5570125at2"/>
<keyword evidence="2" id="KW-0812">Transmembrane</keyword>
<sequence length="122" mass="12209">MMMNEGTMGALGHMMSKPVAQGAATSGGLAAGGVVGRSLLLNPLTVLVVGVAGGVAAGYLLHRYRKEIVLAVSKACSIGKDFALQQKESLADLMEEAREREAGTAQPAGDAAGTGEAAAPAN</sequence>
<protein>
    <submittedName>
        <fullName evidence="3">Uncharacterized protein</fullName>
    </submittedName>
</protein>
<keyword evidence="2" id="KW-1133">Transmembrane helix</keyword>
<feature type="transmembrane region" description="Helical" evidence="2">
    <location>
        <begin position="40"/>
        <end position="61"/>
    </location>
</feature>
<reference evidence="3" key="2">
    <citation type="submission" date="2009-09" db="EMBL/GenBank/DDBJ databases">
        <title>Complete sequence of chromosome of Candidatus Accumulibacter phosphatis clade IIA str. UW-1.</title>
        <authorList>
            <consortium name="US DOE Joint Genome Institute"/>
            <person name="Martin H.G."/>
            <person name="Ivanova N."/>
            <person name="Kunin V."/>
            <person name="Warnecke F."/>
            <person name="Barry K."/>
            <person name="He S."/>
            <person name="Salamov A."/>
            <person name="Szeto E."/>
            <person name="Dalin E."/>
            <person name="Pangilinan J.L."/>
            <person name="Lapidus A."/>
            <person name="Lowry S."/>
            <person name="Kyrpides N.C."/>
            <person name="McMahon K.D."/>
            <person name="Hugenholtz P."/>
        </authorList>
    </citation>
    <scope>NUCLEOTIDE SEQUENCE [LARGE SCALE GENOMIC DNA]</scope>
    <source>
        <strain evidence="3">UW-1</strain>
    </source>
</reference>
<proteinExistence type="predicted"/>
<accession>C7RME5</accession>
<dbReference type="EMBL" id="CP001715">
    <property type="protein sequence ID" value="ACV37223.1"/>
    <property type="molecule type" value="Genomic_DNA"/>
</dbReference>
<name>C7RME5_ACCRE</name>
<keyword evidence="2" id="KW-0472">Membrane</keyword>
<dbReference type="eggNOG" id="ENOG50335A4">
    <property type="taxonomic scope" value="Bacteria"/>
</dbReference>
<feature type="compositionally biased region" description="Low complexity" evidence="1">
    <location>
        <begin position="108"/>
        <end position="122"/>
    </location>
</feature>
<dbReference type="HOGENOM" id="CLU_164507_0_0_4"/>
<dbReference type="KEGG" id="app:CAP2UW1_3978"/>
<evidence type="ECO:0000313" key="3">
    <source>
        <dbReference type="EMBL" id="ACV37223.1"/>
    </source>
</evidence>
<reference evidence="3" key="1">
    <citation type="submission" date="2009-08" db="EMBL/GenBank/DDBJ databases">
        <authorList>
            <consortium name="US DOE Joint Genome Institute"/>
            <person name="Lucas S."/>
            <person name="Copeland A."/>
            <person name="Lapidus A."/>
            <person name="Glavina del Rio T."/>
            <person name="Dalin E."/>
            <person name="Tice H."/>
            <person name="Bruce D."/>
            <person name="Barry K."/>
            <person name="Pitluck S."/>
            <person name="Lowry S."/>
            <person name="Larimer F."/>
            <person name="Land M."/>
            <person name="Hauser L."/>
            <person name="Kyrpides N."/>
            <person name="Ivanova N."/>
            <person name="McMahon K.D."/>
            <person name="Hugenholtz P."/>
        </authorList>
    </citation>
    <scope>NUCLEOTIDE SEQUENCE</scope>
    <source>
        <strain evidence="3">UW-1</strain>
    </source>
</reference>
<organism evidence="3">
    <name type="scientific">Accumulibacter regalis</name>
    <dbReference type="NCBI Taxonomy" id="522306"/>
    <lineage>
        <taxon>Bacteria</taxon>
        <taxon>Pseudomonadati</taxon>
        <taxon>Pseudomonadota</taxon>
        <taxon>Betaproteobacteria</taxon>
        <taxon>Candidatus Accumulibacter</taxon>
    </lineage>
</organism>
<gene>
    <name evidence="3" type="ordered locus">CAP2UW1_3978</name>
</gene>
<evidence type="ECO:0000256" key="1">
    <source>
        <dbReference type="SAM" id="MobiDB-lite"/>
    </source>
</evidence>
<dbReference type="AlphaFoldDB" id="C7RME5"/>
<dbReference type="STRING" id="522306.CAP2UW1_3978"/>
<feature type="region of interest" description="Disordered" evidence="1">
    <location>
        <begin position="93"/>
        <end position="122"/>
    </location>
</feature>
<evidence type="ECO:0000256" key="2">
    <source>
        <dbReference type="SAM" id="Phobius"/>
    </source>
</evidence>